<reference evidence="2" key="1">
    <citation type="journal article" date="2019" name="Int. J. Syst. Evol. Microbiol.">
        <title>The Global Catalogue of Microorganisms (GCM) 10K type strain sequencing project: providing services to taxonomists for standard genome sequencing and annotation.</title>
        <authorList>
            <consortium name="The Broad Institute Genomics Platform"/>
            <consortium name="The Broad Institute Genome Sequencing Center for Infectious Disease"/>
            <person name="Wu L."/>
            <person name="Ma J."/>
        </authorList>
    </citation>
    <scope>NUCLEOTIDE SEQUENCE [LARGE SCALE GENOMIC DNA]</scope>
    <source>
        <strain evidence="2">JCM 16704</strain>
    </source>
</reference>
<dbReference type="EMBL" id="BAAAZI010000010">
    <property type="protein sequence ID" value="GAA4142915.1"/>
    <property type="molecule type" value="Genomic_DNA"/>
</dbReference>
<proteinExistence type="predicted"/>
<comment type="caution">
    <text evidence="1">The sequence shown here is derived from an EMBL/GenBank/DDBJ whole genome shotgun (WGS) entry which is preliminary data.</text>
</comment>
<dbReference type="Proteomes" id="UP001500101">
    <property type="component" value="Unassembled WGS sequence"/>
</dbReference>
<dbReference type="Gene3D" id="3.40.50.20">
    <property type="match status" value="1"/>
</dbReference>
<sequence>MQKILITYGTRPLAQRVANLLKNKFEVLFASSEEVPSFLRNTYPQIPTGVNPTFAHEILKYCLDNQIDFILPLGYSELESLAESKLLFEEYNIQPLVPNLADLPLYFVIENPGSDVPIQVYSKGQSLTDEQSLSLPATGLLLLSDNQEELAIITV</sequence>
<dbReference type="RefSeq" id="WP_344675006.1">
    <property type="nucleotide sequence ID" value="NZ_BAAAZI010000010.1"/>
</dbReference>
<keyword evidence="2" id="KW-1185">Reference proteome</keyword>
<accession>A0ABP7YXD3</accession>
<name>A0ABP7YXD3_9SPHI</name>
<evidence type="ECO:0000313" key="2">
    <source>
        <dbReference type="Proteomes" id="UP001500101"/>
    </source>
</evidence>
<protein>
    <submittedName>
        <fullName evidence="1">Uncharacterized protein</fullName>
    </submittedName>
</protein>
<organism evidence="1 2">
    <name type="scientific">Sphingobacterium kyonggiense</name>
    <dbReference type="NCBI Taxonomy" id="714075"/>
    <lineage>
        <taxon>Bacteria</taxon>
        <taxon>Pseudomonadati</taxon>
        <taxon>Bacteroidota</taxon>
        <taxon>Sphingobacteriia</taxon>
        <taxon>Sphingobacteriales</taxon>
        <taxon>Sphingobacteriaceae</taxon>
        <taxon>Sphingobacterium</taxon>
    </lineage>
</organism>
<evidence type="ECO:0000313" key="1">
    <source>
        <dbReference type="EMBL" id="GAA4142915.1"/>
    </source>
</evidence>
<gene>
    <name evidence="1" type="ORF">GCM10022216_24350</name>
</gene>